<keyword evidence="2" id="KW-1185">Reference proteome</keyword>
<evidence type="ECO:0008006" key="3">
    <source>
        <dbReference type="Google" id="ProtNLM"/>
    </source>
</evidence>
<accession>A0A081NWS0</accession>
<organism evidence="1 2">
    <name type="scientific">Paenibacillus tyrfis</name>
    <dbReference type="NCBI Taxonomy" id="1501230"/>
    <lineage>
        <taxon>Bacteria</taxon>
        <taxon>Bacillati</taxon>
        <taxon>Bacillota</taxon>
        <taxon>Bacilli</taxon>
        <taxon>Bacillales</taxon>
        <taxon>Paenibacillaceae</taxon>
        <taxon>Paenibacillus</taxon>
    </lineage>
</organism>
<sequence length="64" mass="7300">MLKYVGKTVEIIYCGNGGSITQRRIEVQAVENHIVKAFCYQRRALRVFRIENVLAVQPVVRHAG</sequence>
<proteinExistence type="predicted"/>
<dbReference type="EMBL" id="JNVM01000031">
    <property type="protein sequence ID" value="KEQ22893.1"/>
    <property type="molecule type" value="Genomic_DNA"/>
</dbReference>
<name>A0A081NWS0_9BACL</name>
<protein>
    <recommendedName>
        <fullName evidence="3">WYL domain-containing protein</fullName>
    </recommendedName>
</protein>
<dbReference type="Proteomes" id="UP000028123">
    <property type="component" value="Unassembled WGS sequence"/>
</dbReference>
<gene>
    <name evidence="1" type="ORF">ET33_21370</name>
</gene>
<dbReference type="eggNOG" id="COG2378">
    <property type="taxonomic scope" value="Bacteria"/>
</dbReference>
<comment type="caution">
    <text evidence="1">The sequence shown here is derived from an EMBL/GenBank/DDBJ whole genome shotgun (WGS) entry which is preliminary data.</text>
</comment>
<reference evidence="1 2" key="1">
    <citation type="submission" date="2014-06" db="EMBL/GenBank/DDBJ databases">
        <title>Draft genome sequence of Paenibacillus sp. MSt1.</title>
        <authorList>
            <person name="Aw Y.K."/>
            <person name="Ong K.S."/>
            <person name="Gan H.M."/>
            <person name="Lee S.M."/>
        </authorList>
    </citation>
    <scope>NUCLEOTIDE SEQUENCE [LARGE SCALE GENOMIC DNA]</scope>
    <source>
        <strain evidence="1 2">MSt1</strain>
    </source>
</reference>
<evidence type="ECO:0000313" key="2">
    <source>
        <dbReference type="Proteomes" id="UP000028123"/>
    </source>
</evidence>
<evidence type="ECO:0000313" key="1">
    <source>
        <dbReference type="EMBL" id="KEQ22893.1"/>
    </source>
</evidence>
<dbReference type="AlphaFoldDB" id="A0A081NWS0"/>